<gene>
    <name evidence="9" type="ORF">C8P70_1069</name>
</gene>
<evidence type="ECO:0000256" key="8">
    <source>
        <dbReference type="SAM" id="SignalP"/>
    </source>
</evidence>
<evidence type="ECO:0000256" key="5">
    <source>
        <dbReference type="ARBA" id="ARBA00022692"/>
    </source>
</evidence>
<accession>A0A4R7F960</accession>
<dbReference type="GO" id="GO:0015562">
    <property type="term" value="F:efflux transmembrane transporter activity"/>
    <property type="evidence" value="ECO:0007669"/>
    <property type="project" value="InterPro"/>
</dbReference>
<dbReference type="PANTHER" id="PTHR30026:SF20">
    <property type="entry name" value="OUTER MEMBRANE PROTEIN TOLC"/>
    <property type="match status" value="1"/>
</dbReference>
<comment type="caution">
    <text evidence="9">The sequence shown here is derived from an EMBL/GenBank/DDBJ whole genome shotgun (WGS) entry which is preliminary data.</text>
</comment>
<comment type="similarity">
    <text evidence="2">Belongs to the outer membrane factor (OMF) (TC 1.B.17) family.</text>
</comment>
<evidence type="ECO:0000313" key="9">
    <source>
        <dbReference type="EMBL" id="TDS63579.1"/>
    </source>
</evidence>
<dbReference type="InterPro" id="IPR003423">
    <property type="entry name" value="OMP_efflux"/>
</dbReference>
<dbReference type="AlphaFoldDB" id="A0A4R7F960"/>
<evidence type="ECO:0000313" key="10">
    <source>
        <dbReference type="Proteomes" id="UP000295215"/>
    </source>
</evidence>
<dbReference type="InterPro" id="IPR051906">
    <property type="entry name" value="TolC-like"/>
</dbReference>
<dbReference type="GO" id="GO:0009279">
    <property type="term" value="C:cell outer membrane"/>
    <property type="evidence" value="ECO:0007669"/>
    <property type="project" value="UniProtKB-SubCell"/>
</dbReference>
<proteinExistence type="inferred from homology"/>
<comment type="subcellular location">
    <subcellularLocation>
        <location evidence="1">Cell outer membrane</location>
    </subcellularLocation>
</comment>
<dbReference type="EMBL" id="SOAG01000006">
    <property type="protein sequence ID" value="TDS63579.1"/>
    <property type="molecule type" value="Genomic_DNA"/>
</dbReference>
<dbReference type="GO" id="GO:1990281">
    <property type="term" value="C:efflux pump complex"/>
    <property type="evidence" value="ECO:0007669"/>
    <property type="project" value="TreeGrafter"/>
</dbReference>
<evidence type="ECO:0000256" key="1">
    <source>
        <dbReference type="ARBA" id="ARBA00004442"/>
    </source>
</evidence>
<dbReference type="PANTHER" id="PTHR30026">
    <property type="entry name" value="OUTER MEMBRANE PROTEIN TOLC"/>
    <property type="match status" value="1"/>
</dbReference>
<evidence type="ECO:0000256" key="7">
    <source>
        <dbReference type="ARBA" id="ARBA00023237"/>
    </source>
</evidence>
<keyword evidence="8" id="KW-0732">Signal</keyword>
<keyword evidence="7" id="KW-0998">Cell outer membrane</keyword>
<name>A0A4R7F960_9FLAO</name>
<evidence type="ECO:0000256" key="2">
    <source>
        <dbReference type="ARBA" id="ARBA00007613"/>
    </source>
</evidence>
<keyword evidence="5" id="KW-0812">Transmembrane</keyword>
<protein>
    <submittedName>
        <fullName evidence="9">Outer membrane protein</fullName>
    </submittedName>
</protein>
<dbReference type="SUPFAM" id="SSF56954">
    <property type="entry name" value="Outer membrane efflux proteins (OEP)"/>
    <property type="match status" value="1"/>
</dbReference>
<keyword evidence="4" id="KW-1134">Transmembrane beta strand</keyword>
<keyword evidence="6" id="KW-0472">Membrane</keyword>
<keyword evidence="3" id="KW-0813">Transport</keyword>
<evidence type="ECO:0000256" key="6">
    <source>
        <dbReference type="ARBA" id="ARBA00023136"/>
    </source>
</evidence>
<evidence type="ECO:0000256" key="4">
    <source>
        <dbReference type="ARBA" id="ARBA00022452"/>
    </source>
</evidence>
<dbReference type="Proteomes" id="UP000295215">
    <property type="component" value="Unassembled WGS sequence"/>
</dbReference>
<feature type="signal peptide" evidence="8">
    <location>
        <begin position="1"/>
        <end position="23"/>
    </location>
</feature>
<keyword evidence="10" id="KW-1185">Reference proteome</keyword>
<dbReference type="Gene3D" id="1.20.1600.10">
    <property type="entry name" value="Outer membrane efflux proteins (OEP)"/>
    <property type="match status" value="1"/>
</dbReference>
<feature type="chain" id="PRO_5020644519" evidence="8">
    <location>
        <begin position="24"/>
        <end position="482"/>
    </location>
</feature>
<evidence type="ECO:0000256" key="3">
    <source>
        <dbReference type="ARBA" id="ARBA00022448"/>
    </source>
</evidence>
<dbReference type="Pfam" id="PF02321">
    <property type="entry name" value="OEP"/>
    <property type="match status" value="2"/>
</dbReference>
<organism evidence="9 10">
    <name type="scientific">Myroides indicus</name>
    <dbReference type="NCBI Taxonomy" id="1323422"/>
    <lineage>
        <taxon>Bacteria</taxon>
        <taxon>Pseudomonadati</taxon>
        <taxon>Bacteroidota</taxon>
        <taxon>Flavobacteriia</taxon>
        <taxon>Flavobacteriales</taxon>
        <taxon>Flavobacteriaceae</taxon>
        <taxon>Myroides</taxon>
    </lineage>
</organism>
<dbReference type="GO" id="GO:0015288">
    <property type="term" value="F:porin activity"/>
    <property type="evidence" value="ECO:0007669"/>
    <property type="project" value="TreeGrafter"/>
</dbReference>
<reference evidence="9 10" key="1">
    <citation type="submission" date="2019-03" db="EMBL/GenBank/DDBJ databases">
        <title>Genomic Encyclopedia of Archaeal and Bacterial Type Strains, Phase II (KMG-II): from individual species to whole genera.</title>
        <authorList>
            <person name="Goeker M."/>
        </authorList>
    </citation>
    <scope>NUCLEOTIDE SEQUENCE [LARGE SCALE GENOMIC DNA]</scope>
    <source>
        <strain evidence="9 10">DSM 28213</strain>
    </source>
</reference>
<sequence>MIRFFKIMYFLSICFAFGLSTFAQNKKWSLDECINYAIEHNVQIKQYELEAQSAEINKQQNIGNFFPTINAEANHSWTISDQMNVTSLTTSVADSKTFQASNFGISIGVDIYGGMQNQNKLVKSRLALVAARYQVQKMKEDVALNVVNSYLQVLFNKELIKTNKVQLEFDQNQEVKTQELVNAGVVPAGDLLDVQATVAAANQRLIASQNEWVMAKLNLAQLLQIDDYENFDISDSDYEIKDELISSYTANEIKERAFESLTDIKTAEINVETAEKDVRIAQGAYHPKLRGFYNFGTNIYYQDRIVGQEILSSTSPIGYVEGTNQTVMQQNRMTVFGGPESFFTQFDNNKSSTFGLSLSIPIFNGMQVRNSVKLSKLALEQIQNEKEVAVLKLEQLVFKAYTDTESALKTFEASELTLNARERSLEYARERYAVGLINIFELNQNQNMYVAAQSDFLKSKYDYIFKTKILEYYFGIPLFKNE</sequence>